<organism evidence="1 2">
    <name type="scientific">Dibothriocephalus latus</name>
    <name type="common">Fish tapeworm</name>
    <name type="synonym">Diphyllobothrium latum</name>
    <dbReference type="NCBI Taxonomy" id="60516"/>
    <lineage>
        <taxon>Eukaryota</taxon>
        <taxon>Metazoa</taxon>
        <taxon>Spiralia</taxon>
        <taxon>Lophotrochozoa</taxon>
        <taxon>Platyhelminthes</taxon>
        <taxon>Cestoda</taxon>
        <taxon>Eucestoda</taxon>
        <taxon>Diphyllobothriidea</taxon>
        <taxon>Diphyllobothriidae</taxon>
        <taxon>Dibothriocephalus</taxon>
    </lineage>
</organism>
<name>A0A3P6VDL4_DIBLA</name>
<dbReference type="Proteomes" id="UP000281553">
    <property type="component" value="Unassembled WGS sequence"/>
</dbReference>
<keyword evidence="2" id="KW-1185">Reference proteome</keyword>
<reference evidence="1 2" key="1">
    <citation type="submission" date="2018-11" db="EMBL/GenBank/DDBJ databases">
        <authorList>
            <consortium name="Pathogen Informatics"/>
        </authorList>
    </citation>
    <scope>NUCLEOTIDE SEQUENCE [LARGE SCALE GENOMIC DNA]</scope>
</reference>
<gene>
    <name evidence="1" type="ORF">DILT_LOCUS4148</name>
</gene>
<sequence length="97" mass="9989">MHITCAHRLRRPSSETTQQHTLTVIPAPNPAASTATIIPTVGVLTADASPFSITGTTLPVVTPASITTPSTTETISGILSPGIHTKTAPSSAMKILF</sequence>
<protein>
    <submittedName>
        <fullName evidence="1">Uncharacterized protein</fullName>
    </submittedName>
</protein>
<evidence type="ECO:0000313" key="2">
    <source>
        <dbReference type="Proteomes" id="UP000281553"/>
    </source>
</evidence>
<accession>A0A3P6VDL4</accession>
<proteinExistence type="predicted"/>
<evidence type="ECO:0000313" key="1">
    <source>
        <dbReference type="EMBL" id="VDK88124.1"/>
    </source>
</evidence>
<dbReference type="EMBL" id="UYRU01044919">
    <property type="protein sequence ID" value="VDK88124.1"/>
    <property type="molecule type" value="Genomic_DNA"/>
</dbReference>
<dbReference type="AlphaFoldDB" id="A0A3P6VDL4"/>